<comment type="caution">
    <text evidence="2">The sequence shown here is derived from an EMBL/GenBank/DDBJ whole genome shotgun (WGS) entry which is preliminary data.</text>
</comment>
<evidence type="ECO:0000313" key="3">
    <source>
        <dbReference type="Proteomes" id="UP000284605"/>
    </source>
</evidence>
<dbReference type="Proteomes" id="UP000284605">
    <property type="component" value="Unassembled WGS sequence"/>
</dbReference>
<dbReference type="Gene3D" id="3.10.620.30">
    <property type="match status" value="1"/>
</dbReference>
<dbReference type="RefSeq" id="WP_119779066.1">
    <property type="nucleotide sequence ID" value="NZ_QYUK01000011.1"/>
</dbReference>
<accession>A0A418WEI7</accession>
<name>A0A418WEI7_9PROT</name>
<evidence type="ECO:0000313" key="2">
    <source>
        <dbReference type="EMBL" id="RJF88431.1"/>
    </source>
</evidence>
<dbReference type="Pfam" id="PF12969">
    <property type="entry name" value="DUF3857"/>
    <property type="match status" value="1"/>
</dbReference>
<dbReference type="AlphaFoldDB" id="A0A418WEI7"/>
<dbReference type="EMBL" id="QYUK01000011">
    <property type="protein sequence ID" value="RJF88431.1"/>
    <property type="molecule type" value="Genomic_DNA"/>
</dbReference>
<proteinExistence type="predicted"/>
<organism evidence="2 3">
    <name type="scientific">Oleomonas cavernae</name>
    <dbReference type="NCBI Taxonomy" id="2320859"/>
    <lineage>
        <taxon>Bacteria</taxon>
        <taxon>Pseudomonadati</taxon>
        <taxon>Pseudomonadota</taxon>
        <taxon>Alphaproteobacteria</taxon>
        <taxon>Acetobacterales</taxon>
        <taxon>Acetobacteraceae</taxon>
        <taxon>Oleomonas</taxon>
    </lineage>
</organism>
<protein>
    <submittedName>
        <fullName evidence="2">DUF3857 domain-containing protein</fullName>
    </submittedName>
</protein>
<reference evidence="2 3" key="1">
    <citation type="submission" date="2018-09" db="EMBL/GenBank/DDBJ databases">
        <authorList>
            <person name="Zhu H."/>
        </authorList>
    </citation>
    <scope>NUCLEOTIDE SEQUENCE [LARGE SCALE GENOMIC DNA]</scope>
    <source>
        <strain evidence="2 3">K1W22B-8</strain>
    </source>
</reference>
<dbReference type="InterPro" id="IPR038765">
    <property type="entry name" value="Papain-like_cys_pep_sf"/>
</dbReference>
<feature type="domain" description="DUF3857" evidence="1">
    <location>
        <begin position="72"/>
        <end position="238"/>
    </location>
</feature>
<keyword evidence="3" id="KW-1185">Reference proteome</keyword>
<dbReference type="OrthoDB" id="98874at2"/>
<evidence type="ECO:0000259" key="1">
    <source>
        <dbReference type="Pfam" id="PF12969"/>
    </source>
</evidence>
<dbReference type="Gene3D" id="2.60.40.3140">
    <property type="match status" value="1"/>
</dbReference>
<dbReference type="SUPFAM" id="SSF54001">
    <property type="entry name" value="Cysteine proteinases"/>
    <property type="match status" value="1"/>
</dbReference>
<dbReference type="InterPro" id="IPR024618">
    <property type="entry name" value="DUF3857"/>
</dbReference>
<sequence>MFAGRALGRLLLSFWLPVIMPGVALAASDYVAPAPSWALPMAVPAANPDRAAEVSGGLYFLLVDRQIDWREGEVEYYSRYAYQVQSRQGLEEAAAISEVFDPTHETLRVNKVTVTRDGQTIDLTGTTDFETFRQEEDLSEGILDGYLTVHANLKDIRVGDIVDYAFTVYRKPKIAAGDLSVRFRTAWSTPTAFARARIILHGDKALRQRSADGRKLDLVAQDAASRTYEWTVSDPQPMPAEANVPSWYDPWSTIEVTTMAGWGDLTGEMAPYYTTDQALPKAFGDQVDLIASSYVAPEERMSRALRLVQDQIRYVGIEIGKGSYFPRSPQEVVTSAYGDCKDKALLLATVLKRLGIESHVALASIDEGWALADRLPSPYAFDHAIVTARIAGETYWLDPTRSHQGGVGRNLAPPNYGWGLPIFAGSAELVPIPRARPGHATAVTREAFEVPKAADEPVTLTVTTTYQSREADWMRRQLASSSLAATSKKYGDYYYRLYPGRPCRARSPSTTTAMPTN</sequence>
<gene>
    <name evidence="2" type="ORF">D3874_16580</name>
</gene>